<sequence>MIGLDYKKFRQAKAIEAKNKKRWLEANPKLDDESGIYTLVRIDEDGFRYAYVGQAKHILTRLAQHLVGYQHIDLSLKKHGLFSQDNKYGWKVGCAHYPENELDEKEQYIIKLYADKGYQLRNKTSGSQGEGKAKIDDYRPAKGYYDGIKQGKKSLAKELSHIAEKHLEIRLKPEKQGNKVSEKQYEKFMTLISENTYEESD</sequence>
<organism evidence="1">
    <name type="scientific">Siphoviridae sp. ctNLX12</name>
    <dbReference type="NCBI Taxonomy" id="2825469"/>
    <lineage>
        <taxon>Viruses</taxon>
        <taxon>Duplodnaviria</taxon>
        <taxon>Heunggongvirae</taxon>
        <taxon>Uroviricota</taxon>
        <taxon>Caudoviricetes</taxon>
    </lineage>
</organism>
<name>A0A8S5UDS7_9CAUD</name>
<dbReference type="GO" id="GO:0004519">
    <property type="term" value="F:endonuclease activity"/>
    <property type="evidence" value="ECO:0007669"/>
    <property type="project" value="UniProtKB-KW"/>
</dbReference>
<evidence type="ECO:0000313" key="1">
    <source>
        <dbReference type="EMBL" id="DAF92579.1"/>
    </source>
</evidence>
<dbReference type="InterPro" id="IPR035901">
    <property type="entry name" value="GIY-YIG_endonuc_sf"/>
</dbReference>
<dbReference type="Gene3D" id="3.40.1440.10">
    <property type="entry name" value="GIY-YIG endonuclease"/>
    <property type="match status" value="1"/>
</dbReference>
<protein>
    <submittedName>
        <fullName evidence="1">Intron-associated endonuclease 1</fullName>
    </submittedName>
</protein>
<keyword evidence="1" id="KW-0255">Endonuclease</keyword>
<keyword evidence="1" id="KW-0378">Hydrolase</keyword>
<dbReference type="SUPFAM" id="SSF82771">
    <property type="entry name" value="GIY-YIG endonuclease"/>
    <property type="match status" value="1"/>
</dbReference>
<proteinExistence type="predicted"/>
<keyword evidence="1" id="KW-0540">Nuclease</keyword>
<dbReference type="EMBL" id="BK016068">
    <property type="protein sequence ID" value="DAF92579.1"/>
    <property type="molecule type" value="Genomic_DNA"/>
</dbReference>
<accession>A0A8S5UDS7</accession>
<reference evidence="1" key="1">
    <citation type="journal article" date="2021" name="Proc. Natl. Acad. Sci. U.S.A.">
        <title>A Catalog of Tens of Thousands of Viruses from Human Metagenomes Reveals Hidden Associations with Chronic Diseases.</title>
        <authorList>
            <person name="Tisza M.J."/>
            <person name="Buck C.B."/>
        </authorList>
    </citation>
    <scope>NUCLEOTIDE SEQUENCE</scope>
    <source>
        <strain evidence="1">CtNLX12</strain>
    </source>
</reference>